<feature type="transmembrane region" description="Helical" evidence="2">
    <location>
        <begin position="209"/>
        <end position="227"/>
    </location>
</feature>
<feature type="region of interest" description="Disordered" evidence="1">
    <location>
        <begin position="384"/>
        <end position="434"/>
    </location>
</feature>
<dbReference type="AlphaFoldDB" id="A0A6A6SN14"/>
<evidence type="ECO:0000256" key="1">
    <source>
        <dbReference type="SAM" id="MobiDB-lite"/>
    </source>
</evidence>
<protein>
    <submittedName>
        <fullName evidence="3">Uncharacterized protein</fullName>
    </submittedName>
</protein>
<keyword evidence="2" id="KW-0812">Transmembrane</keyword>
<feature type="transmembrane region" description="Helical" evidence="2">
    <location>
        <begin position="182"/>
        <end position="203"/>
    </location>
</feature>
<keyword evidence="2" id="KW-0472">Membrane</keyword>
<proteinExistence type="predicted"/>
<evidence type="ECO:0000256" key="2">
    <source>
        <dbReference type="SAM" id="Phobius"/>
    </source>
</evidence>
<gene>
    <name evidence="3" type="ORF">K491DRAFT_611237</name>
</gene>
<organism evidence="3 4">
    <name type="scientific">Lophiostoma macrostomum CBS 122681</name>
    <dbReference type="NCBI Taxonomy" id="1314788"/>
    <lineage>
        <taxon>Eukaryota</taxon>
        <taxon>Fungi</taxon>
        <taxon>Dikarya</taxon>
        <taxon>Ascomycota</taxon>
        <taxon>Pezizomycotina</taxon>
        <taxon>Dothideomycetes</taxon>
        <taxon>Pleosporomycetidae</taxon>
        <taxon>Pleosporales</taxon>
        <taxon>Lophiostomataceae</taxon>
        <taxon>Lophiostoma</taxon>
    </lineage>
</organism>
<evidence type="ECO:0000313" key="4">
    <source>
        <dbReference type="Proteomes" id="UP000799324"/>
    </source>
</evidence>
<dbReference type="OrthoDB" id="1937642at2759"/>
<keyword evidence="2" id="KW-1133">Transmembrane helix</keyword>
<accession>A0A6A6SN14</accession>
<dbReference type="EMBL" id="MU004500">
    <property type="protein sequence ID" value="KAF2649246.1"/>
    <property type="molecule type" value="Genomic_DNA"/>
</dbReference>
<name>A0A6A6SN14_9PLEO</name>
<sequence length="434" mass="47562">MQSTNETFSWEHTASRVQNAIRQPTGIFSTLLLIGPDLTSRAVAQQCGIKWRAIPLPLAFSFGWVGYSISLLVSALGEEKLMPALADSSCIVMNGKSGYCRSNKHWVIGRLVRDYNSWMETEIREKTQKTIREISEAPGGLSADIEDIEGGPAPLRPVPRSLCVAVYDPSDAIKQSVPTQDWIAWSGFVAIVVQVGLSVAPLVQYEDPTVILITVLGTVLAYISISLRQWRREKWACRVKTEQSFVLTKGNGSQHAIVITGNQQGLNLEDLAMPSEPVDGCTKACVCILALGSVFLLVMAASLAESFSNWYLLAIGGIGMAQNTLVAFKRRKPSTIGIHLRYKECFIEKKVMNTLKAVERKYSGIGRNMTSIFFPSGLNPEEERDWDDIRNNQASNAEAESRGESDGRMISQDEGGPMADTHSDAVVDASAADQ</sequence>
<evidence type="ECO:0000313" key="3">
    <source>
        <dbReference type="EMBL" id="KAF2649246.1"/>
    </source>
</evidence>
<feature type="compositionally biased region" description="Low complexity" evidence="1">
    <location>
        <begin position="424"/>
        <end position="434"/>
    </location>
</feature>
<keyword evidence="4" id="KW-1185">Reference proteome</keyword>
<feature type="transmembrane region" description="Helical" evidence="2">
    <location>
        <begin position="284"/>
        <end position="304"/>
    </location>
</feature>
<feature type="transmembrane region" description="Helical" evidence="2">
    <location>
        <begin position="310"/>
        <end position="328"/>
    </location>
</feature>
<dbReference type="Proteomes" id="UP000799324">
    <property type="component" value="Unassembled WGS sequence"/>
</dbReference>
<reference evidence="3" key="1">
    <citation type="journal article" date="2020" name="Stud. Mycol.">
        <title>101 Dothideomycetes genomes: a test case for predicting lifestyles and emergence of pathogens.</title>
        <authorList>
            <person name="Haridas S."/>
            <person name="Albert R."/>
            <person name="Binder M."/>
            <person name="Bloem J."/>
            <person name="Labutti K."/>
            <person name="Salamov A."/>
            <person name="Andreopoulos B."/>
            <person name="Baker S."/>
            <person name="Barry K."/>
            <person name="Bills G."/>
            <person name="Bluhm B."/>
            <person name="Cannon C."/>
            <person name="Castanera R."/>
            <person name="Culley D."/>
            <person name="Daum C."/>
            <person name="Ezra D."/>
            <person name="Gonzalez J."/>
            <person name="Henrissat B."/>
            <person name="Kuo A."/>
            <person name="Liang C."/>
            <person name="Lipzen A."/>
            <person name="Lutzoni F."/>
            <person name="Magnuson J."/>
            <person name="Mondo S."/>
            <person name="Nolan M."/>
            <person name="Ohm R."/>
            <person name="Pangilinan J."/>
            <person name="Park H.-J."/>
            <person name="Ramirez L."/>
            <person name="Alfaro M."/>
            <person name="Sun H."/>
            <person name="Tritt A."/>
            <person name="Yoshinaga Y."/>
            <person name="Zwiers L.-H."/>
            <person name="Turgeon B."/>
            <person name="Goodwin S."/>
            <person name="Spatafora J."/>
            <person name="Crous P."/>
            <person name="Grigoriev I."/>
        </authorList>
    </citation>
    <scope>NUCLEOTIDE SEQUENCE</scope>
    <source>
        <strain evidence="3">CBS 122681</strain>
    </source>
</reference>